<evidence type="ECO:0000313" key="2">
    <source>
        <dbReference type="EMBL" id="CAE0131031.1"/>
    </source>
</evidence>
<name>A0A7S3BCE1_9VIRI</name>
<feature type="compositionally biased region" description="Gly residues" evidence="1">
    <location>
        <begin position="269"/>
        <end position="278"/>
    </location>
</feature>
<feature type="region of interest" description="Disordered" evidence="1">
    <location>
        <begin position="251"/>
        <end position="288"/>
    </location>
</feature>
<proteinExistence type="predicted"/>
<protein>
    <submittedName>
        <fullName evidence="2">Uncharacterized protein</fullName>
    </submittedName>
</protein>
<dbReference type="AlphaFoldDB" id="A0A7S3BCE1"/>
<organism evidence="2">
    <name type="scientific">Prasinoderma singulare</name>
    <dbReference type="NCBI Taxonomy" id="676789"/>
    <lineage>
        <taxon>Eukaryota</taxon>
        <taxon>Viridiplantae</taxon>
        <taxon>Prasinodermophyta</taxon>
        <taxon>Prasinodermophyceae</taxon>
        <taxon>Prasinodermales</taxon>
        <taxon>Prasinodermaceae</taxon>
        <taxon>Prasinoderma</taxon>
    </lineage>
</organism>
<sequence length="403" mass="42440">MLRNPRKRAAVDPHRDFAHNLCDTERNALNYFLLPHTPEGKQQLSAIKEAIDRRGMRAPLVRGERPVPRPSGRSAASSSSIALSRPPSRQTEYSCAVETSRLECRGDSVGVPDFARGAFWGPASALTALDVLAFGQAFAGSTPCYQLATTLEAAPGSARTYMLTRATCRRSPPPLHASQQLVHTLEPVSEERHAIKARVTLPGNKGGGMTAVVPPTVPLIVDSECSLRARARGLSVRSSAGTRWLLGAGDGADDAAGGTGPSDSRARGSHGGGGGASGSSGTPPPRSQQVTVTFGMLRAVWKAAQDEDGAGEHDPDADPLTGTFGVTIDLLMGDPAREAQSDEDEATAPDAKALPEEIQTTADLLVGLQLRVRPVPREDPTRFEVELARARIAAACNEPRAGG</sequence>
<gene>
    <name evidence="2" type="ORF">PSIN1315_LOCUS3274</name>
</gene>
<feature type="region of interest" description="Disordered" evidence="1">
    <location>
        <begin position="55"/>
        <end position="92"/>
    </location>
</feature>
<evidence type="ECO:0000256" key="1">
    <source>
        <dbReference type="SAM" id="MobiDB-lite"/>
    </source>
</evidence>
<dbReference type="EMBL" id="HBHY01004993">
    <property type="protein sequence ID" value="CAE0131031.1"/>
    <property type="molecule type" value="Transcribed_RNA"/>
</dbReference>
<accession>A0A7S3BCE1</accession>
<feature type="compositionally biased region" description="Low complexity" evidence="1">
    <location>
        <begin position="70"/>
        <end position="89"/>
    </location>
</feature>
<reference evidence="2" key="1">
    <citation type="submission" date="2021-01" db="EMBL/GenBank/DDBJ databases">
        <authorList>
            <person name="Corre E."/>
            <person name="Pelletier E."/>
            <person name="Niang G."/>
            <person name="Scheremetjew M."/>
            <person name="Finn R."/>
            <person name="Kale V."/>
            <person name="Holt S."/>
            <person name="Cochrane G."/>
            <person name="Meng A."/>
            <person name="Brown T."/>
            <person name="Cohen L."/>
        </authorList>
    </citation>
    <scope>NUCLEOTIDE SEQUENCE</scope>
    <source>
        <strain evidence="2">RCC927</strain>
    </source>
</reference>